<keyword evidence="3" id="KW-1185">Reference proteome</keyword>
<organism evidence="2 3">
    <name type="scientific">Sporocytophaga myxococcoides</name>
    <dbReference type="NCBI Taxonomy" id="153721"/>
    <lineage>
        <taxon>Bacteria</taxon>
        <taxon>Pseudomonadati</taxon>
        <taxon>Bacteroidota</taxon>
        <taxon>Cytophagia</taxon>
        <taxon>Cytophagales</taxon>
        <taxon>Cytophagaceae</taxon>
        <taxon>Sporocytophaga</taxon>
    </lineage>
</organism>
<sequence length="55" mass="6121">MSATTSAEVSAMFFTASAIIPVVVTINSFFFFWGALSEQEKMDPEKTMKNIVNRV</sequence>
<reference evidence="2 3" key="1">
    <citation type="submission" date="2014-09" db="EMBL/GenBank/DDBJ databases">
        <title>Sporocytophaga myxococcoides PG-01 genome sequencing.</title>
        <authorList>
            <person name="Liu L."/>
            <person name="Gao P.J."/>
            <person name="Chen G.J."/>
            <person name="Wang L.S."/>
        </authorList>
    </citation>
    <scope>NUCLEOTIDE SEQUENCE [LARGE SCALE GENOMIC DNA]</scope>
    <source>
        <strain evidence="2 3">PG-01</strain>
    </source>
</reference>
<comment type="caution">
    <text evidence="2">The sequence shown here is derived from an EMBL/GenBank/DDBJ whole genome shotgun (WGS) entry which is preliminary data.</text>
</comment>
<evidence type="ECO:0000313" key="3">
    <source>
        <dbReference type="Proteomes" id="UP000030185"/>
    </source>
</evidence>
<proteinExistence type="predicted"/>
<keyword evidence="1" id="KW-0812">Transmembrane</keyword>
<feature type="transmembrane region" description="Helical" evidence="1">
    <location>
        <begin position="12"/>
        <end position="36"/>
    </location>
</feature>
<name>A0A098LIP1_9BACT</name>
<keyword evidence="1" id="KW-1133">Transmembrane helix</keyword>
<evidence type="ECO:0000256" key="1">
    <source>
        <dbReference type="SAM" id="Phobius"/>
    </source>
</evidence>
<gene>
    <name evidence="2" type="ORF">MYP_4040</name>
</gene>
<protein>
    <submittedName>
        <fullName evidence="2">Uncharacterized protein</fullName>
    </submittedName>
</protein>
<dbReference type="STRING" id="153721.MYP_4040"/>
<dbReference type="AlphaFoldDB" id="A0A098LIP1"/>
<keyword evidence="1" id="KW-0472">Membrane</keyword>
<evidence type="ECO:0000313" key="2">
    <source>
        <dbReference type="EMBL" id="GAL86810.1"/>
    </source>
</evidence>
<accession>A0A098LIP1</accession>
<dbReference type="EMBL" id="BBLT01000009">
    <property type="protein sequence ID" value="GAL86810.1"/>
    <property type="molecule type" value="Genomic_DNA"/>
</dbReference>
<dbReference type="Proteomes" id="UP000030185">
    <property type="component" value="Unassembled WGS sequence"/>
</dbReference>